<dbReference type="RefSeq" id="WP_131854072.1">
    <property type="nucleotide sequence ID" value="NZ_SKFH01000049.1"/>
</dbReference>
<keyword evidence="3" id="KW-1185">Reference proteome</keyword>
<reference evidence="2 3" key="1">
    <citation type="submission" date="2019-03" db="EMBL/GenBank/DDBJ databases">
        <authorList>
            <person name="Kim M.K.M."/>
        </authorList>
    </citation>
    <scope>NUCLEOTIDE SEQUENCE [LARGE SCALE GENOMIC DNA]</scope>
    <source>
        <strain evidence="2 3">17J68-15</strain>
    </source>
</reference>
<organism evidence="2 3">
    <name type="scientific">Flaviaesturariibacter aridisoli</name>
    <dbReference type="NCBI Taxonomy" id="2545761"/>
    <lineage>
        <taxon>Bacteria</taxon>
        <taxon>Pseudomonadati</taxon>
        <taxon>Bacteroidota</taxon>
        <taxon>Chitinophagia</taxon>
        <taxon>Chitinophagales</taxon>
        <taxon>Chitinophagaceae</taxon>
        <taxon>Flaviaestuariibacter</taxon>
    </lineage>
</organism>
<accession>A0A4R4DWC0</accession>
<dbReference type="EMBL" id="SKFH01000049">
    <property type="protein sequence ID" value="TCZ65658.1"/>
    <property type="molecule type" value="Genomic_DNA"/>
</dbReference>
<evidence type="ECO:0000256" key="1">
    <source>
        <dbReference type="SAM" id="SignalP"/>
    </source>
</evidence>
<gene>
    <name evidence="2" type="ORF">E0486_17200</name>
</gene>
<protein>
    <recommendedName>
        <fullName evidence="4">Outer membrane protein beta-barrel domain-containing protein</fullName>
    </recommendedName>
</protein>
<dbReference type="AlphaFoldDB" id="A0A4R4DWC0"/>
<evidence type="ECO:0000313" key="3">
    <source>
        <dbReference type="Proteomes" id="UP000295164"/>
    </source>
</evidence>
<proteinExistence type="predicted"/>
<evidence type="ECO:0000313" key="2">
    <source>
        <dbReference type="EMBL" id="TCZ65658.1"/>
    </source>
</evidence>
<name>A0A4R4DWC0_9BACT</name>
<keyword evidence="1" id="KW-0732">Signal</keyword>
<feature type="signal peptide" evidence="1">
    <location>
        <begin position="1"/>
        <end position="20"/>
    </location>
</feature>
<dbReference type="OrthoDB" id="978645at2"/>
<feature type="chain" id="PRO_5021000709" description="Outer membrane protein beta-barrel domain-containing protein" evidence="1">
    <location>
        <begin position="21"/>
        <end position="156"/>
    </location>
</feature>
<dbReference type="Proteomes" id="UP000295164">
    <property type="component" value="Unassembled WGS sequence"/>
</dbReference>
<evidence type="ECO:0008006" key="4">
    <source>
        <dbReference type="Google" id="ProtNLM"/>
    </source>
</evidence>
<sequence length="156" mass="17775">MRSRLLIFFLIPLFSLTAAAQQDTRMYRNAVGGRIEFGFGSWVGVSWKHLYTRHHATEVAVLFGNLTRVYDLAYHFNGNFPHSPNLQWVLGVGAAYATYKYFDTPEDFFLRPIIGIDARLKGTAINMGFDWRPLLHVSGEAASTRTRFSVPIRLAF</sequence>
<comment type="caution">
    <text evidence="2">The sequence shown here is derived from an EMBL/GenBank/DDBJ whole genome shotgun (WGS) entry which is preliminary data.</text>
</comment>